<gene>
    <name evidence="2" type="ORF">OJ962_23045</name>
</gene>
<proteinExistence type="predicted"/>
<dbReference type="SUPFAM" id="SSF53474">
    <property type="entry name" value="alpha/beta-Hydrolases"/>
    <property type="match status" value="1"/>
</dbReference>
<keyword evidence="3" id="KW-1185">Reference proteome</keyword>
<evidence type="ECO:0000313" key="3">
    <source>
        <dbReference type="Proteomes" id="UP001147700"/>
    </source>
</evidence>
<dbReference type="RefSeq" id="WP_202953285.1">
    <property type="nucleotide sequence ID" value="NZ_JAPCID010000038.1"/>
</dbReference>
<evidence type="ECO:0000313" key="2">
    <source>
        <dbReference type="EMBL" id="MDA0140394.1"/>
    </source>
</evidence>
<dbReference type="InterPro" id="IPR052897">
    <property type="entry name" value="Sec-Metab_Biosynth_Hydrolase"/>
</dbReference>
<keyword evidence="2" id="KW-0378">Hydrolase</keyword>
<dbReference type="InterPro" id="IPR000073">
    <property type="entry name" value="AB_hydrolase_1"/>
</dbReference>
<reference evidence="2" key="1">
    <citation type="submission" date="2022-10" db="EMBL/GenBank/DDBJ databases">
        <title>The WGS of Solirubrobacter sp. CPCC 204708.</title>
        <authorList>
            <person name="Jiang Z."/>
        </authorList>
    </citation>
    <scope>NUCLEOTIDE SEQUENCE</scope>
    <source>
        <strain evidence="2">CPCC 204708</strain>
    </source>
</reference>
<dbReference type="Pfam" id="PF12697">
    <property type="entry name" value="Abhydrolase_6"/>
    <property type="match status" value="1"/>
</dbReference>
<dbReference type="PANTHER" id="PTHR37017">
    <property type="entry name" value="AB HYDROLASE-1 DOMAIN-CONTAINING PROTEIN-RELATED"/>
    <property type="match status" value="1"/>
</dbReference>
<dbReference type="EMBL" id="JAPCID010000038">
    <property type="protein sequence ID" value="MDA0140394.1"/>
    <property type="molecule type" value="Genomic_DNA"/>
</dbReference>
<name>A0ABT4RPA4_9ACTN</name>
<dbReference type="InterPro" id="IPR029058">
    <property type="entry name" value="AB_hydrolase_fold"/>
</dbReference>
<organism evidence="2 3">
    <name type="scientific">Solirubrobacter deserti</name>
    <dbReference type="NCBI Taxonomy" id="2282478"/>
    <lineage>
        <taxon>Bacteria</taxon>
        <taxon>Bacillati</taxon>
        <taxon>Actinomycetota</taxon>
        <taxon>Thermoleophilia</taxon>
        <taxon>Solirubrobacterales</taxon>
        <taxon>Solirubrobacteraceae</taxon>
        <taxon>Solirubrobacter</taxon>
    </lineage>
</organism>
<comment type="caution">
    <text evidence="2">The sequence shown here is derived from an EMBL/GenBank/DDBJ whole genome shotgun (WGS) entry which is preliminary data.</text>
</comment>
<dbReference type="Proteomes" id="UP001147700">
    <property type="component" value="Unassembled WGS sequence"/>
</dbReference>
<dbReference type="PANTHER" id="PTHR37017:SF11">
    <property type="entry name" value="ESTERASE_LIPASE_THIOESTERASE DOMAIN-CONTAINING PROTEIN"/>
    <property type="match status" value="1"/>
</dbReference>
<protein>
    <submittedName>
        <fullName evidence="2">Alpha/beta hydrolase</fullName>
    </submittedName>
</protein>
<feature type="domain" description="AB hydrolase-1" evidence="1">
    <location>
        <begin position="5"/>
        <end position="223"/>
    </location>
</feature>
<dbReference type="GO" id="GO:0016787">
    <property type="term" value="F:hydrolase activity"/>
    <property type="evidence" value="ECO:0007669"/>
    <property type="project" value="UniProtKB-KW"/>
</dbReference>
<dbReference type="Gene3D" id="3.40.50.1820">
    <property type="entry name" value="alpha/beta hydrolase"/>
    <property type="match status" value="1"/>
</dbReference>
<accession>A0ABT4RPA4</accession>
<sequence>MEPTIVLVHGAFAESASWDGVVDALLDSGHPVIAVANPLRGLAADATAVSDVVSGVVGPVILVGHSYGGAVITNVADVGDVIGLVYVAGFAPAPGESCFTLAGEYPGSTLGDALEMTRRSDGTTDLRITADRFHAQFAADVPEAQAARMAVTQRPVTQEALLEPSGERPLWKTCPSWFIFGEEDRNIPAAAMHHMAERARAHRTVEIPGASHAISVAHPLATAHMIREAAALRVVAS</sequence>
<evidence type="ECO:0000259" key="1">
    <source>
        <dbReference type="Pfam" id="PF12697"/>
    </source>
</evidence>